<evidence type="ECO:0000256" key="1">
    <source>
        <dbReference type="SAM" id="MobiDB-lite"/>
    </source>
</evidence>
<accession>A0AA38VRQ8</accession>
<feature type="compositionally biased region" description="Basic and acidic residues" evidence="1">
    <location>
        <begin position="9"/>
        <end position="19"/>
    </location>
</feature>
<gene>
    <name evidence="2" type="ORF">OSB04_un000575</name>
</gene>
<feature type="region of interest" description="Disordered" evidence="1">
    <location>
        <begin position="1"/>
        <end position="23"/>
    </location>
</feature>
<keyword evidence="3" id="KW-1185">Reference proteome</keyword>
<organism evidence="2 3">
    <name type="scientific">Centaurea solstitialis</name>
    <name type="common">yellow star-thistle</name>
    <dbReference type="NCBI Taxonomy" id="347529"/>
    <lineage>
        <taxon>Eukaryota</taxon>
        <taxon>Viridiplantae</taxon>
        <taxon>Streptophyta</taxon>
        <taxon>Embryophyta</taxon>
        <taxon>Tracheophyta</taxon>
        <taxon>Spermatophyta</taxon>
        <taxon>Magnoliopsida</taxon>
        <taxon>eudicotyledons</taxon>
        <taxon>Gunneridae</taxon>
        <taxon>Pentapetalae</taxon>
        <taxon>asterids</taxon>
        <taxon>campanulids</taxon>
        <taxon>Asterales</taxon>
        <taxon>Asteraceae</taxon>
        <taxon>Carduoideae</taxon>
        <taxon>Cardueae</taxon>
        <taxon>Centaureinae</taxon>
        <taxon>Centaurea</taxon>
    </lineage>
</organism>
<name>A0AA38VRQ8_9ASTR</name>
<dbReference type="AlphaFoldDB" id="A0AA38VRQ8"/>
<dbReference type="EMBL" id="JARYMX010000041">
    <property type="protein sequence ID" value="KAJ9536242.1"/>
    <property type="molecule type" value="Genomic_DNA"/>
</dbReference>
<protein>
    <submittedName>
        <fullName evidence="2">Uncharacterized protein</fullName>
    </submittedName>
</protein>
<dbReference type="Proteomes" id="UP001172457">
    <property type="component" value="Unassembled WGS sequence"/>
</dbReference>
<reference evidence="2" key="1">
    <citation type="submission" date="2023-03" db="EMBL/GenBank/DDBJ databases">
        <title>Chromosome-scale reference genome and RAD-based genetic map of yellow starthistle (Centaurea solstitialis) reveal putative structural variation and QTLs associated with invader traits.</title>
        <authorList>
            <person name="Reatini B."/>
            <person name="Cang F.A."/>
            <person name="Jiang Q."/>
            <person name="Mckibben M.T.W."/>
            <person name="Barker M.S."/>
            <person name="Rieseberg L.H."/>
            <person name="Dlugosch K.M."/>
        </authorList>
    </citation>
    <scope>NUCLEOTIDE SEQUENCE</scope>
    <source>
        <strain evidence="2">CAN-66</strain>
        <tissue evidence="2">Leaf</tissue>
    </source>
</reference>
<evidence type="ECO:0000313" key="3">
    <source>
        <dbReference type="Proteomes" id="UP001172457"/>
    </source>
</evidence>
<proteinExistence type="predicted"/>
<dbReference type="PANTHER" id="PTHR37708:SF2">
    <property type="entry name" value="HOMEOBOX HOX-B3-LIKE PROTEIN"/>
    <property type="match status" value="1"/>
</dbReference>
<evidence type="ECO:0000313" key="2">
    <source>
        <dbReference type="EMBL" id="KAJ9536242.1"/>
    </source>
</evidence>
<sequence>MKPSQLKFCEAKTSGENDRSVSSLTLPEYQPKLPANRKEELSVLMQSFHDFSFVLRKEYKRPTLPPVVKSSSRLYEINARLTKSKSLVPGEKKGGGMSMTRKTYVNMDELEKFPLAAANAIKGENRGKIVGNGG</sequence>
<comment type="caution">
    <text evidence="2">The sequence shown here is derived from an EMBL/GenBank/DDBJ whole genome shotgun (WGS) entry which is preliminary data.</text>
</comment>
<dbReference type="PANTHER" id="PTHR37708">
    <property type="entry name" value="HOMEOBOX HOX-B3-LIKE PROTEIN"/>
    <property type="match status" value="1"/>
</dbReference>